<dbReference type="EC" id="4.2.1.113" evidence="4 5"/>
<dbReference type="CDD" id="cd03320">
    <property type="entry name" value="OSBS"/>
    <property type="match status" value="1"/>
</dbReference>
<dbReference type="GO" id="GO:0043748">
    <property type="term" value="F:O-succinylbenzoate synthase activity"/>
    <property type="evidence" value="ECO:0007669"/>
    <property type="project" value="UniProtKB-EC"/>
</dbReference>
<evidence type="ECO:0000313" key="8">
    <source>
        <dbReference type="Proteomes" id="UP001165986"/>
    </source>
</evidence>
<sequence>MTYRFKFRPYRRRFVQSLTTSHGIWDIRDGIILQLTDETGRDSWGEIAPISWFGSETIEQALDFCRQLPEEITDETIFSIPDELPACQFGFESAREMGSTGDGEHRRWGAQENPDFPSAPLPLCPPASTSLTYSALLPAGEAALSQWEMLWQQGYRTFKWKIGVYAIAHELEIFNILTHSLPASTKLRLDANGGLSYEEANLWLWTCDNLKANEEISLEIEFIEQPLPVEQFQGMLELSMFYGTAIALDESVATFNQLVTCYQQGWRDIFVIKPAIVGSPSRLRQFCQQHKIDAVFSSVFETAIARQAALQLAAELSQHNRAVGFGINHFFEHKETWLQSLWNDL</sequence>
<dbReference type="NCBIfam" id="TIGR01927">
    <property type="entry name" value="menC_gam_Gplu"/>
    <property type="match status" value="1"/>
</dbReference>
<dbReference type="SFLD" id="SFLDS00001">
    <property type="entry name" value="Enolase"/>
    <property type="match status" value="1"/>
</dbReference>
<evidence type="ECO:0000259" key="6">
    <source>
        <dbReference type="SMART" id="SM00922"/>
    </source>
</evidence>
<keyword evidence="1 4" id="KW-0479">Metal-binding</keyword>
<keyword evidence="8" id="KW-1185">Reference proteome</keyword>
<proteinExistence type="inferred from homology"/>
<dbReference type="Proteomes" id="UP001165986">
    <property type="component" value="Unassembled WGS sequence"/>
</dbReference>
<comment type="catalytic activity">
    <reaction evidence="4">
        <text>(1R,6R)-6-hydroxy-2-succinyl-cyclohexa-2,4-diene-1-carboxylate = 2-succinylbenzoate + H2O</text>
        <dbReference type="Rhea" id="RHEA:10196"/>
        <dbReference type="ChEBI" id="CHEBI:15377"/>
        <dbReference type="ChEBI" id="CHEBI:18325"/>
        <dbReference type="ChEBI" id="CHEBI:58689"/>
        <dbReference type="EC" id="4.2.1.113"/>
    </reaction>
</comment>
<evidence type="ECO:0000313" key="7">
    <source>
        <dbReference type="EMBL" id="MBD6617834.1"/>
    </source>
</evidence>
<name>A0AA40VS49_9NOST</name>
<dbReference type="PANTHER" id="PTHR48073">
    <property type="entry name" value="O-SUCCINYLBENZOATE SYNTHASE-RELATED"/>
    <property type="match status" value="1"/>
</dbReference>
<keyword evidence="2 4" id="KW-0460">Magnesium</keyword>
<dbReference type="GO" id="GO:0042372">
    <property type="term" value="P:phylloquinone biosynthetic process"/>
    <property type="evidence" value="ECO:0007669"/>
    <property type="project" value="UniProtKB-UniRule"/>
</dbReference>
<comment type="similarity">
    <text evidence="4">Belongs to the mandelate racemase/muconate lactonizing enzyme family. MenC type 1 subfamily.</text>
</comment>
<dbReference type="SFLD" id="SFLDF00009">
    <property type="entry name" value="o-succinylbenzoate_synthase"/>
    <property type="match status" value="1"/>
</dbReference>
<dbReference type="SUPFAM" id="SSF54826">
    <property type="entry name" value="Enolase N-terminal domain-like"/>
    <property type="match status" value="1"/>
</dbReference>
<comment type="pathway">
    <text evidence="4">Cofactor biosynthesis; phylloquinone biosynthesis.</text>
</comment>
<feature type="binding site" evidence="4">
    <location>
        <position position="224"/>
    </location>
    <ligand>
        <name>Mg(2+)</name>
        <dbReference type="ChEBI" id="CHEBI:18420"/>
    </ligand>
</feature>
<dbReference type="Pfam" id="PF13378">
    <property type="entry name" value="MR_MLE_C"/>
    <property type="match status" value="1"/>
</dbReference>
<evidence type="ECO:0000256" key="4">
    <source>
        <dbReference type="HAMAP-Rule" id="MF_00470"/>
    </source>
</evidence>
<evidence type="ECO:0000256" key="2">
    <source>
        <dbReference type="ARBA" id="ARBA00022842"/>
    </source>
</evidence>
<dbReference type="RefSeq" id="WP_191759048.1">
    <property type="nucleotide sequence ID" value="NZ_VJXY01000020.1"/>
</dbReference>
<dbReference type="Gene3D" id="3.20.20.120">
    <property type="entry name" value="Enolase-like C-terminal domain"/>
    <property type="match status" value="1"/>
</dbReference>
<feature type="binding site" evidence="4">
    <location>
        <position position="190"/>
    </location>
    <ligand>
        <name>Mg(2+)</name>
        <dbReference type="ChEBI" id="CHEBI:18420"/>
    </ligand>
</feature>
<dbReference type="Pfam" id="PF21508">
    <property type="entry name" value="MenC_N"/>
    <property type="match status" value="1"/>
</dbReference>
<comment type="function">
    <text evidence="4">Converts 2-succinyl-6-hydroxy-2,4-cyclohexadiene-1-carboxylate (SHCHC) to 2-succinylbenzoate (OSB).</text>
</comment>
<dbReference type="NCBIfam" id="NF002739">
    <property type="entry name" value="PRK02714.1"/>
    <property type="match status" value="1"/>
</dbReference>
<feature type="active site" description="Proton acceptor" evidence="4">
    <location>
        <position position="273"/>
    </location>
</feature>
<dbReference type="GO" id="GO:0000287">
    <property type="term" value="F:magnesium ion binding"/>
    <property type="evidence" value="ECO:0007669"/>
    <property type="project" value="UniProtKB-UniRule"/>
</dbReference>
<dbReference type="SMART" id="SM00922">
    <property type="entry name" value="MR_MLE"/>
    <property type="match status" value="1"/>
</dbReference>
<dbReference type="InterPro" id="IPR029065">
    <property type="entry name" value="Enolase_C-like"/>
</dbReference>
<gene>
    <name evidence="4" type="primary">menC</name>
    <name evidence="7" type="ORF">FNW02_18875</name>
</gene>
<comment type="caution">
    <text evidence="7">The sequence shown here is derived from an EMBL/GenBank/DDBJ whole genome shotgun (WGS) entry which is preliminary data.</text>
</comment>
<keyword evidence="3 4" id="KW-0456">Lyase</keyword>
<dbReference type="HAMAP" id="MF_00470">
    <property type="entry name" value="MenC_1"/>
    <property type="match status" value="1"/>
</dbReference>
<comment type="cofactor">
    <cofactor evidence="4">
        <name>a divalent metal cation</name>
        <dbReference type="ChEBI" id="CHEBI:60240"/>
    </cofactor>
</comment>
<dbReference type="GO" id="GO:0009234">
    <property type="term" value="P:menaquinone biosynthetic process"/>
    <property type="evidence" value="ECO:0007669"/>
    <property type="project" value="UniProtKB-UniRule"/>
</dbReference>
<reference evidence="7" key="1">
    <citation type="submission" date="2019-07" db="EMBL/GenBank/DDBJ databases">
        <title>Toxilogical consequences of a new and cryptic species of cyanobacteria (Komarekiella delphini-convector) recovered from the epidermis of a bottlenose dolphin and 1500 ft. in the air.</title>
        <authorList>
            <person name="Brown A.O."/>
            <person name="Dvorak P."/>
            <person name="Villanueva C.D."/>
            <person name="Foss A.J."/>
            <person name="Garvey A.D."/>
            <person name="Gibson Q.A."/>
            <person name="Johansen J.R."/>
            <person name="Casamatta D.A."/>
        </authorList>
    </citation>
    <scope>NUCLEOTIDE SEQUENCE</scope>
    <source>
        <strain evidence="7">SJRDD-AB1</strain>
    </source>
</reference>
<organism evidence="7 8">
    <name type="scientific">Komarekiella delphini-convector SJRDD-AB1</name>
    <dbReference type="NCBI Taxonomy" id="2593771"/>
    <lineage>
        <taxon>Bacteria</taxon>
        <taxon>Bacillati</taxon>
        <taxon>Cyanobacteriota</taxon>
        <taxon>Cyanophyceae</taxon>
        <taxon>Nostocales</taxon>
        <taxon>Nostocaceae</taxon>
        <taxon>Komarekiella</taxon>
        <taxon>Komarekiella delphini-convector</taxon>
    </lineage>
</organism>
<dbReference type="AlphaFoldDB" id="A0AA40VS49"/>
<dbReference type="SUPFAM" id="SSF51604">
    <property type="entry name" value="Enolase C-terminal domain-like"/>
    <property type="match status" value="1"/>
</dbReference>
<dbReference type="PANTHER" id="PTHR48073:SF6">
    <property type="entry name" value="PROTEIN PHYLLO, CHLOROPLASTIC-LIKE"/>
    <property type="match status" value="1"/>
</dbReference>
<evidence type="ECO:0000256" key="3">
    <source>
        <dbReference type="ARBA" id="ARBA00023239"/>
    </source>
</evidence>
<protein>
    <recommendedName>
        <fullName evidence="4 5">o-succinylbenzoate synthase</fullName>
        <shortName evidence="4">OSB synthase</shortName>
        <shortName evidence="4">OSBS</shortName>
        <ecNumber evidence="4 5">4.2.1.113</ecNumber>
    </recommendedName>
    <alternativeName>
        <fullName evidence="4">4-(2'-carboxyphenyl)-4-oxybutyric acid synthase</fullName>
    </alternativeName>
    <alternativeName>
        <fullName evidence="4">o-succinylbenzoic acid synthase</fullName>
    </alternativeName>
</protein>
<evidence type="ECO:0000256" key="1">
    <source>
        <dbReference type="ARBA" id="ARBA00022723"/>
    </source>
</evidence>
<dbReference type="InterPro" id="IPR029017">
    <property type="entry name" value="Enolase-like_N"/>
</dbReference>
<comment type="pathway">
    <text evidence="4">Quinol/quinone metabolism; 1,4-dihydroxy-2-naphthoate biosynthesis; 1,4-dihydroxy-2-naphthoate from chorismate: step 4/7.</text>
</comment>
<dbReference type="InterPro" id="IPR010196">
    <property type="entry name" value="OSB_synthase_MenC1"/>
</dbReference>
<dbReference type="InterPro" id="IPR041338">
    <property type="entry name" value="OSBS_N"/>
</dbReference>
<feature type="domain" description="Mandelate racemase/muconate lactonizing enzyme C-terminal" evidence="6">
    <location>
        <begin position="140"/>
        <end position="245"/>
    </location>
</feature>
<dbReference type="InterPro" id="IPR036849">
    <property type="entry name" value="Enolase-like_C_sf"/>
</dbReference>
<evidence type="ECO:0000256" key="5">
    <source>
        <dbReference type="NCBIfam" id="TIGR01927"/>
    </source>
</evidence>
<dbReference type="EMBL" id="VJXY01000020">
    <property type="protein sequence ID" value="MBD6617834.1"/>
    <property type="molecule type" value="Genomic_DNA"/>
</dbReference>
<feature type="binding site" evidence="4">
    <location>
        <position position="249"/>
    </location>
    <ligand>
        <name>Mg(2+)</name>
        <dbReference type="ChEBI" id="CHEBI:18420"/>
    </ligand>
</feature>
<dbReference type="SFLD" id="SFLDG00180">
    <property type="entry name" value="muconate_cycloisomerase"/>
    <property type="match status" value="1"/>
</dbReference>
<feature type="active site" description="Proton donor" evidence="4">
    <location>
        <position position="161"/>
    </location>
</feature>
<dbReference type="Gene3D" id="3.30.390.10">
    <property type="entry name" value="Enolase-like, N-terminal domain"/>
    <property type="match status" value="1"/>
</dbReference>
<dbReference type="InterPro" id="IPR013342">
    <property type="entry name" value="Mandelate_racemase_C"/>
</dbReference>
<accession>A0AA40VS49</accession>